<keyword evidence="2" id="KW-0449">Lipoprotein</keyword>
<keyword evidence="5" id="KW-1185">Reference proteome</keyword>
<evidence type="ECO:0000313" key="5">
    <source>
        <dbReference type="Proteomes" id="UP000574067"/>
    </source>
</evidence>
<accession>A0A848FG51</accession>
<comment type="caution">
    <text evidence="4">The sequence shown here is derived from an EMBL/GenBank/DDBJ whole genome shotgun (WGS) entry which is preliminary data.</text>
</comment>
<evidence type="ECO:0000313" key="4">
    <source>
        <dbReference type="EMBL" id="NML17825.1"/>
    </source>
</evidence>
<gene>
    <name evidence="4" type="ORF">HHL10_22900</name>
</gene>
<dbReference type="Gene3D" id="1.20.1600.10">
    <property type="entry name" value="Outer membrane efflux proteins (OEP)"/>
    <property type="match status" value="1"/>
</dbReference>
<dbReference type="EMBL" id="JABBFW010000023">
    <property type="protein sequence ID" value="NML17825.1"/>
    <property type="molecule type" value="Genomic_DNA"/>
</dbReference>
<feature type="coiled-coil region" evidence="3">
    <location>
        <begin position="220"/>
        <end position="247"/>
    </location>
</feature>
<protein>
    <submittedName>
        <fullName evidence="4">Efflux transporter outer membrane subunit</fullName>
    </submittedName>
</protein>
<dbReference type="Gene3D" id="2.20.200.10">
    <property type="entry name" value="Outer membrane efflux proteins (OEP)"/>
    <property type="match status" value="1"/>
</dbReference>
<comment type="similarity">
    <text evidence="1 2">Belongs to the outer membrane factor (OMF) (TC 1.B.17) family.</text>
</comment>
<dbReference type="PANTHER" id="PTHR30203:SF33">
    <property type="entry name" value="BLR4455 PROTEIN"/>
    <property type="match status" value="1"/>
</dbReference>
<dbReference type="PANTHER" id="PTHR30203">
    <property type="entry name" value="OUTER MEMBRANE CATION EFFLUX PROTEIN"/>
    <property type="match status" value="1"/>
</dbReference>
<evidence type="ECO:0000256" key="1">
    <source>
        <dbReference type="ARBA" id="ARBA00007613"/>
    </source>
</evidence>
<proteinExistence type="inferred from homology"/>
<sequence>MNALPSSSRRLSALFLALVLAGCASTPEPLPPPLAQMPAAFREAGWQPVDAVPLPAGARWWRAFGDPQLDALVERALQDNPGLHVAAARLAQARAVLRATDAQRAPQVGLDAGVGRGGQRALGEPPATAASVVAGASWEVDLFGRLASASNAAALDARSREALLHGARVAVQAEVAQRYFALRALDDERSLVQQSVAAYCESLQLLERRQAAGDVAELDVARLRSEAAATEADAIALERQRQQLEHALALLTGVPPSELRIAPGAWGAALPAVPPGMPSALLVRRPDVLAAQASLGAAQQRIGIAEAAWFPSLALTAQGGFASTALSDLLTASARAWSVGALLALPLFDGGRRRAGVESARAEFDAAFGSYREQVLVAFRDVEDGLSALRLLDQQARVNAQAVDAAVRATTLSDTRYRNGFVSQLELLDARRSELRNRRQALQVRAAQFQTTVGLIRALGGGWDEGTAVSSAS</sequence>
<dbReference type="GO" id="GO:0015562">
    <property type="term" value="F:efflux transmembrane transporter activity"/>
    <property type="evidence" value="ECO:0007669"/>
    <property type="project" value="InterPro"/>
</dbReference>
<keyword evidence="3" id="KW-0175">Coiled coil</keyword>
<comment type="subcellular location">
    <subcellularLocation>
        <location evidence="2">Cell membrane</location>
        <topology evidence="2">Lipid-anchor</topology>
    </subcellularLocation>
</comment>
<dbReference type="RefSeq" id="WP_169162728.1">
    <property type="nucleotide sequence ID" value="NZ_JABBFW010000023.1"/>
</dbReference>
<dbReference type="NCBIfam" id="TIGR01845">
    <property type="entry name" value="outer_NodT"/>
    <property type="match status" value="1"/>
</dbReference>
<reference evidence="4 5" key="1">
    <citation type="submission" date="2020-04" db="EMBL/GenBank/DDBJ databases">
        <title>Azohydromonas sp. isolated from soil.</title>
        <authorList>
            <person name="Dahal R.H."/>
        </authorList>
    </citation>
    <scope>NUCLEOTIDE SEQUENCE [LARGE SCALE GENOMIC DNA]</scope>
    <source>
        <strain evidence="4 5">G-1-1-14</strain>
    </source>
</reference>
<keyword evidence="2" id="KW-0812">Transmembrane</keyword>
<dbReference type="SUPFAM" id="SSF56954">
    <property type="entry name" value="Outer membrane efflux proteins (OEP)"/>
    <property type="match status" value="1"/>
</dbReference>
<dbReference type="InterPro" id="IPR010131">
    <property type="entry name" value="MdtP/NodT-like"/>
</dbReference>
<dbReference type="InterPro" id="IPR003423">
    <property type="entry name" value="OMP_efflux"/>
</dbReference>
<feature type="chain" id="PRO_5033102087" evidence="2">
    <location>
        <begin position="27"/>
        <end position="473"/>
    </location>
</feature>
<keyword evidence="2" id="KW-0564">Palmitate</keyword>
<dbReference type="GO" id="GO:0005886">
    <property type="term" value="C:plasma membrane"/>
    <property type="evidence" value="ECO:0007669"/>
    <property type="project" value="UniProtKB-SubCell"/>
</dbReference>
<dbReference type="Pfam" id="PF02321">
    <property type="entry name" value="OEP"/>
    <property type="match status" value="2"/>
</dbReference>
<name>A0A848FG51_9BURK</name>
<dbReference type="AlphaFoldDB" id="A0A848FG51"/>
<evidence type="ECO:0000256" key="2">
    <source>
        <dbReference type="RuleBase" id="RU362097"/>
    </source>
</evidence>
<feature type="coiled-coil region" evidence="3">
    <location>
        <begin position="425"/>
        <end position="452"/>
    </location>
</feature>
<evidence type="ECO:0000256" key="3">
    <source>
        <dbReference type="SAM" id="Coils"/>
    </source>
</evidence>
<feature type="signal peptide" evidence="2">
    <location>
        <begin position="1"/>
        <end position="26"/>
    </location>
</feature>
<keyword evidence="2" id="KW-1134">Transmembrane beta strand</keyword>
<keyword evidence="2" id="KW-0472">Membrane</keyword>
<organism evidence="4 5">
    <name type="scientific">Azohydromonas caseinilytica</name>
    <dbReference type="NCBI Taxonomy" id="2728836"/>
    <lineage>
        <taxon>Bacteria</taxon>
        <taxon>Pseudomonadati</taxon>
        <taxon>Pseudomonadota</taxon>
        <taxon>Betaproteobacteria</taxon>
        <taxon>Burkholderiales</taxon>
        <taxon>Sphaerotilaceae</taxon>
        <taxon>Azohydromonas</taxon>
    </lineage>
</organism>
<keyword evidence="2" id="KW-0732">Signal</keyword>
<dbReference type="Proteomes" id="UP000574067">
    <property type="component" value="Unassembled WGS sequence"/>
</dbReference>